<gene>
    <name evidence="2" type="ORF">BSTOLATCC_MIC1397</name>
</gene>
<sequence length="94" mass="11461">MLIFLLFLVISYLRIMCKAIMNIYKFDFLQIITRKKSLEEDSNFHLLSYLVQACTIHHREFIFKTHIIYFLYISYALLNHKCLLIQYNTYKLLT</sequence>
<evidence type="ECO:0008006" key="4">
    <source>
        <dbReference type="Google" id="ProtNLM"/>
    </source>
</evidence>
<dbReference type="Proteomes" id="UP001162131">
    <property type="component" value="Unassembled WGS sequence"/>
</dbReference>
<proteinExistence type="predicted"/>
<name>A0AAU9IM37_9CILI</name>
<feature type="chain" id="PRO_5043370014" description="Secreted protein" evidence="1">
    <location>
        <begin position="20"/>
        <end position="94"/>
    </location>
</feature>
<keyword evidence="1" id="KW-0732">Signal</keyword>
<dbReference type="AlphaFoldDB" id="A0AAU9IM37"/>
<evidence type="ECO:0000256" key="1">
    <source>
        <dbReference type="SAM" id="SignalP"/>
    </source>
</evidence>
<reference evidence="2" key="1">
    <citation type="submission" date="2021-09" db="EMBL/GenBank/DDBJ databases">
        <authorList>
            <consortium name="AG Swart"/>
            <person name="Singh M."/>
            <person name="Singh A."/>
            <person name="Seah K."/>
            <person name="Emmerich C."/>
        </authorList>
    </citation>
    <scope>NUCLEOTIDE SEQUENCE</scope>
    <source>
        <strain evidence="2">ATCC30299</strain>
    </source>
</reference>
<evidence type="ECO:0000313" key="2">
    <source>
        <dbReference type="EMBL" id="CAG9310555.1"/>
    </source>
</evidence>
<organism evidence="2 3">
    <name type="scientific">Blepharisma stoltei</name>
    <dbReference type="NCBI Taxonomy" id="1481888"/>
    <lineage>
        <taxon>Eukaryota</taxon>
        <taxon>Sar</taxon>
        <taxon>Alveolata</taxon>
        <taxon>Ciliophora</taxon>
        <taxon>Postciliodesmatophora</taxon>
        <taxon>Heterotrichea</taxon>
        <taxon>Heterotrichida</taxon>
        <taxon>Blepharismidae</taxon>
        <taxon>Blepharisma</taxon>
    </lineage>
</organism>
<comment type="caution">
    <text evidence="2">The sequence shown here is derived from an EMBL/GenBank/DDBJ whole genome shotgun (WGS) entry which is preliminary data.</text>
</comment>
<evidence type="ECO:0000313" key="3">
    <source>
        <dbReference type="Proteomes" id="UP001162131"/>
    </source>
</evidence>
<dbReference type="EMBL" id="CAJZBQ010000002">
    <property type="protein sequence ID" value="CAG9310555.1"/>
    <property type="molecule type" value="Genomic_DNA"/>
</dbReference>
<feature type="signal peptide" evidence="1">
    <location>
        <begin position="1"/>
        <end position="19"/>
    </location>
</feature>
<protein>
    <recommendedName>
        <fullName evidence="4">Secreted protein</fullName>
    </recommendedName>
</protein>
<keyword evidence="3" id="KW-1185">Reference proteome</keyword>
<accession>A0AAU9IM37</accession>